<feature type="chain" id="PRO_5015658569" evidence="1">
    <location>
        <begin position="26"/>
        <end position="70"/>
    </location>
</feature>
<dbReference type="Proteomes" id="UP000237068">
    <property type="component" value="Unassembled WGS sequence"/>
</dbReference>
<feature type="signal peptide" evidence="1">
    <location>
        <begin position="1"/>
        <end position="25"/>
    </location>
</feature>
<protein>
    <submittedName>
        <fullName evidence="2">Uncharacterized protein</fullName>
    </submittedName>
</protein>
<evidence type="ECO:0000313" key="3">
    <source>
        <dbReference type="Proteomes" id="UP000237068"/>
    </source>
</evidence>
<organism evidence="2 3">
    <name type="scientific">Stutzerimonas stutzeri</name>
    <name type="common">Pseudomonas stutzeri</name>
    <dbReference type="NCBI Taxonomy" id="316"/>
    <lineage>
        <taxon>Bacteria</taxon>
        <taxon>Pseudomonadati</taxon>
        <taxon>Pseudomonadota</taxon>
        <taxon>Gammaproteobacteria</taxon>
        <taxon>Pseudomonadales</taxon>
        <taxon>Pseudomonadaceae</taxon>
        <taxon>Stutzerimonas</taxon>
    </lineage>
</organism>
<dbReference type="AlphaFoldDB" id="A0A2S4ALJ6"/>
<gene>
    <name evidence="2" type="ORF">CXK91_13485</name>
</gene>
<evidence type="ECO:0000256" key="1">
    <source>
        <dbReference type="SAM" id="SignalP"/>
    </source>
</evidence>
<evidence type="ECO:0000313" key="2">
    <source>
        <dbReference type="EMBL" id="POH82340.1"/>
    </source>
</evidence>
<reference evidence="2 3" key="1">
    <citation type="submission" date="2018-01" db="EMBL/GenBank/DDBJ databases">
        <title>Denitrification phenotypes of diverse strains of Pseudomonas stutzeri.</title>
        <authorList>
            <person name="Milligan D.A."/>
            <person name="Bergaust L."/>
            <person name="Bakken L.R."/>
            <person name="Frostegard A."/>
        </authorList>
    </citation>
    <scope>NUCLEOTIDE SEQUENCE [LARGE SCALE GENOMIC DNA]</scope>
    <source>
        <strain evidence="2 3">24a13</strain>
    </source>
</reference>
<name>A0A2S4ALJ6_STUST</name>
<keyword evidence="1" id="KW-0732">Signal</keyword>
<accession>A0A2S4ALJ6</accession>
<comment type="caution">
    <text evidence="2">The sequence shown here is derived from an EMBL/GenBank/DDBJ whole genome shotgun (WGS) entry which is preliminary data.</text>
</comment>
<sequence>MNKPVSLLSAGFAFVALTALQFSSAETQPNHYESSPQLSLQPSSAAQSVRITTLSATDTSVLSQPQRWVF</sequence>
<proteinExistence type="predicted"/>
<dbReference type="EMBL" id="PPXG01000005">
    <property type="protein sequence ID" value="POH82340.1"/>
    <property type="molecule type" value="Genomic_DNA"/>
</dbReference>